<dbReference type="Gene3D" id="3.40.1730.10">
    <property type="entry name" value="pa0076 domain"/>
    <property type="match status" value="1"/>
</dbReference>
<dbReference type="NCBIfam" id="TIGR03373">
    <property type="entry name" value="VI_minor_4"/>
    <property type="match status" value="1"/>
</dbReference>
<evidence type="ECO:0000313" key="2">
    <source>
        <dbReference type="EMBL" id="NYZ18210.1"/>
    </source>
</evidence>
<sequence>MSAPALTEAAPTGPGFHGKMPANGDFVARRLPRSFVDPWHGWLEDGLEASRNTLGPGWLDLYLNAPVWRFALSGGACGADAVAGVMIPSVDKVGRYFPMVVARPLPEDTAPALLPLAAAEPWFAAAEALALSALDRATTVEGLERGLDGLPPLDVPAPVPGTVPEPDPLLGTRFAGRILESLNDDSGALYGGLVHGMLRRSSGQYTVWWTDGSDRVAAGMLVAAGMPEADAFASLLDGDWSRWSAAMPMPGASAADDGMDGFPPAAESSEWD</sequence>
<feature type="region of interest" description="Disordered" evidence="1">
    <location>
        <begin position="252"/>
        <end position="272"/>
    </location>
</feature>
<dbReference type="InterPro" id="IPR017748">
    <property type="entry name" value="TagF"/>
</dbReference>
<dbReference type="EMBL" id="JABFDB010000001">
    <property type="protein sequence ID" value="NYZ18210.1"/>
    <property type="molecule type" value="Genomic_DNA"/>
</dbReference>
<dbReference type="InterPro" id="IPR038225">
    <property type="entry name" value="TagF_sf"/>
</dbReference>
<dbReference type="PIRSF" id="PIRSF029287">
    <property type="entry name" value="UCP029287"/>
    <property type="match status" value="1"/>
</dbReference>
<dbReference type="Pfam" id="PF09867">
    <property type="entry name" value="TagF_N"/>
    <property type="match status" value="1"/>
</dbReference>
<name>A0ABX2T1L8_9PROT</name>
<reference evidence="2 3" key="1">
    <citation type="submission" date="2020-05" db="EMBL/GenBank/DDBJ databases">
        <title>Azospirillum oleiclasticum sp. nov, a nitrogen-fixing and heavy crude oil-emulsifying bacterium isolated from the crude oil of Yumen Oilfield.</title>
        <authorList>
            <person name="Wu D."/>
            <person name="Cai M."/>
            <person name="Zhang X."/>
        </authorList>
    </citation>
    <scope>NUCLEOTIDE SEQUENCE [LARGE SCALE GENOMIC DNA]</scope>
    <source>
        <strain evidence="2 3">ROY-1-1-2</strain>
    </source>
</reference>
<evidence type="ECO:0000313" key="3">
    <source>
        <dbReference type="Proteomes" id="UP000584642"/>
    </source>
</evidence>
<accession>A0ABX2T1L8</accession>
<gene>
    <name evidence="2" type="primary">tagF</name>
    <name evidence="2" type="ORF">HND93_00685</name>
</gene>
<dbReference type="Proteomes" id="UP000584642">
    <property type="component" value="Unassembled WGS sequence"/>
</dbReference>
<proteinExistence type="predicted"/>
<keyword evidence="3" id="KW-1185">Reference proteome</keyword>
<comment type="caution">
    <text evidence="2">The sequence shown here is derived from an EMBL/GenBank/DDBJ whole genome shotgun (WGS) entry which is preliminary data.</text>
</comment>
<evidence type="ECO:0000256" key="1">
    <source>
        <dbReference type="SAM" id="MobiDB-lite"/>
    </source>
</evidence>
<protein>
    <submittedName>
        <fullName evidence="2">Type VI secretion system-associated protein TagF</fullName>
    </submittedName>
</protein>
<dbReference type="RefSeq" id="WP_180279973.1">
    <property type="nucleotide sequence ID" value="NZ_JABFDB010000001.1"/>
</dbReference>
<organism evidence="2 3">
    <name type="scientific">Azospirillum oleiclasticum</name>
    <dbReference type="NCBI Taxonomy" id="2735135"/>
    <lineage>
        <taxon>Bacteria</taxon>
        <taxon>Pseudomonadati</taxon>
        <taxon>Pseudomonadota</taxon>
        <taxon>Alphaproteobacteria</taxon>
        <taxon>Rhodospirillales</taxon>
        <taxon>Azospirillaceae</taxon>
        <taxon>Azospirillum</taxon>
    </lineage>
</organism>